<keyword evidence="3" id="KW-1185">Reference proteome</keyword>
<proteinExistence type="predicted"/>
<evidence type="ECO:0000313" key="3">
    <source>
        <dbReference type="Proteomes" id="UP001156905"/>
    </source>
</evidence>
<protein>
    <recommendedName>
        <fullName evidence="4">Cytochrome c domain-containing protein</fullName>
    </recommendedName>
</protein>
<organism evidence="2 3">
    <name type="scientific">Bradyrhizobium iriomotense</name>
    <dbReference type="NCBI Taxonomy" id="441950"/>
    <lineage>
        <taxon>Bacteria</taxon>
        <taxon>Pseudomonadati</taxon>
        <taxon>Pseudomonadota</taxon>
        <taxon>Alphaproteobacteria</taxon>
        <taxon>Hyphomicrobiales</taxon>
        <taxon>Nitrobacteraceae</taxon>
        <taxon>Bradyrhizobium</taxon>
    </lineage>
</organism>
<reference evidence="3" key="1">
    <citation type="journal article" date="2019" name="Int. J. Syst. Evol. Microbiol.">
        <title>The Global Catalogue of Microorganisms (GCM) 10K type strain sequencing project: providing services to taxonomists for standard genome sequencing and annotation.</title>
        <authorList>
            <consortium name="The Broad Institute Genomics Platform"/>
            <consortium name="The Broad Institute Genome Sequencing Center for Infectious Disease"/>
            <person name="Wu L."/>
            <person name="Ma J."/>
        </authorList>
    </citation>
    <scope>NUCLEOTIDE SEQUENCE [LARGE SCALE GENOMIC DNA]</scope>
    <source>
        <strain evidence="3">NBRC 102520</strain>
    </source>
</reference>
<evidence type="ECO:0008006" key="4">
    <source>
        <dbReference type="Google" id="ProtNLM"/>
    </source>
</evidence>
<feature type="chain" id="PRO_5045874442" description="Cytochrome c domain-containing protein" evidence="1">
    <location>
        <begin position="26"/>
        <end position="483"/>
    </location>
</feature>
<accession>A0ABQ6B7M0</accession>
<feature type="signal peptide" evidence="1">
    <location>
        <begin position="1"/>
        <end position="25"/>
    </location>
</feature>
<sequence>MTNNLNNILLRLSSTVVFCTIVGHAAIADCPADPKWLPQTPAPTFDRPPPHPAPDCVFYKPAWHNFLFAAQPVNGNPAFLSYPMIGDVFGPAIASKFAAKRLNLLAVAPRALKGSNNFTADAMRFPGPSTPGSINAGVRQAGFAGLLIDQSGQPIFYAIHMNQTFVDFVRAKKLTTKAEIESADPNLELPTGAVELKSAWRVVPKGSIPSNYITVTEASVPTLKRNGQHLEIDESAPPRTETVALLALHVVFRPEGHPEFVWATFEHVNENGVRDLAPAAAAQPSVDNGLPGGVDGPISTQDFTLYKNGTLASVANHFLKDDAMVASFDEKSQTFLSGGKPVETSVYRLFAGSKSVGMGTGEDGDVTDLNTSMTSLFAQSAPNDPRRNYRLVGAIWMDKPQLLTVDMPIVNPADMDTDDPAAIVAGEDGLSSMAMESFTQNSFVNCFSCHDTQAVTDSNANVVLNAKKLNVSHIFSKFVIDSK</sequence>
<dbReference type="RefSeq" id="WP_284273236.1">
    <property type="nucleotide sequence ID" value="NZ_BSOW01000033.1"/>
</dbReference>
<gene>
    <name evidence="2" type="ORF">GCM10007857_70950</name>
</gene>
<name>A0ABQ6B7M0_9BRAD</name>
<keyword evidence="1" id="KW-0732">Signal</keyword>
<comment type="caution">
    <text evidence="2">The sequence shown here is derived from an EMBL/GenBank/DDBJ whole genome shotgun (WGS) entry which is preliminary data.</text>
</comment>
<dbReference type="Proteomes" id="UP001156905">
    <property type="component" value="Unassembled WGS sequence"/>
</dbReference>
<evidence type="ECO:0000256" key="1">
    <source>
        <dbReference type="SAM" id="SignalP"/>
    </source>
</evidence>
<evidence type="ECO:0000313" key="2">
    <source>
        <dbReference type="EMBL" id="GLR90380.1"/>
    </source>
</evidence>
<dbReference type="EMBL" id="BSOW01000033">
    <property type="protein sequence ID" value="GLR90380.1"/>
    <property type="molecule type" value="Genomic_DNA"/>
</dbReference>